<protein>
    <submittedName>
        <fullName evidence="1">Uncharacterized protein</fullName>
    </submittedName>
</protein>
<reference evidence="1" key="2">
    <citation type="submission" date="2022-10" db="EMBL/GenBank/DDBJ databases">
        <authorList>
            <consortium name="ENA_rothamsted_submissions"/>
            <consortium name="culmorum"/>
            <person name="King R."/>
        </authorList>
    </citation>
    <scope>NUCLEOTIDE SEQUENCE</scope>
</reference>
<proteinExistence type="predicted"/>
<evidence type="ECO:0000313" key="2">
    <source>
        <dbReference type="Proteomes" id="UP001153620"/>
    </source>
</evidence>
<sequence length="43" mass="5089">MRLGKCINIFVSFIVYSETQTNLLIPHFCKLFIWGSSNYYVQN</sequence>
<dbReference type="AlphaFoldDB" id="A0A9N9RGZ2"/>
<reference evidence="1" key="1">
    <citation type="submission" date="2022-01" db="EMBL/GenBank/DDBJ databases">
        <authorList>
            <person name="King R."/>
        </authorList>
    </citation>
    <scope>NUCLEOTIDE SEQUENCE</scope>
</reference>
<gene>
    <name evidence="1" type="ORF">CHIRRI_LOCUS740</name>
</gene>
<evidence type="ECO:0000313" key="1">
    <source>
        <dbReference type="EMBL" id="CAG9797752.1"/>
    </source>
</evidence>
<accession>A0A9N9RGZ2</accession>
<organism evidence="1 2">
    <name type="scientific">Chironomus riparius</name>
    <dbReference type="NCBI Taxonomy" id="315576"/>
    <lineage>
        <taxon>Eukaryota</taxon>
        <taxon>Metazoa</taxon>
        <taxon>Ecdysozoa</taxon>
        <taxon>Arthropoda</taxon>
        <taxon>Hexapoda</taxon>
        <taxon>Insecta</taxon>
        <taxon>Pterygota</taxon>
        <taxon>Neoptera</taxon>
        <taxon>Endopterygota</taxon>
        <taxon>Diptera</taxon>
        <taxon>Nematocera</taxon>
        <taxon>Chironomoidea</taxon>
        <taxon>Chironomidae</taxon>
        <taxon>Chironominae</taxon>
        <taxon>Chironomus</taxon>
    </lineage>
</organism>
<dbReference type="EMBL" id="OU895877">
    <property type="protein sequence ID" value="CAG9797752.1"/>
    <property type="molecule type" value="Genomic_DNA"/>
</dbReference>
<dbReference type="Proteomes" id="UP001153620">
    <property type="component" value="Chromosome 1"/>
</dbReference>
<keyword evidence="2" id="KW-1185">Reference proteome</keyword>
<name>A0A9N9RGZ2_9DIPT</name>